<dbReference type="PANTHER" id="PTHR35089:SF1">
    <property type="entry name" value="CHAPERONE PROTEIN SKP"/>
    <property type="match status" value="1"/>
</dbReference>
<dbReference type="PATRIC" id="fig|1202724.3.peg.3404"/>
<evidence type="ECO:0000256" key="3">
    <source>
        <dbReference type="SAM" id="Coils"/>
    </source>
</evidence>
<dbReference type="Gene3D" id="3.30.910.20">
    <property type="entry name" value="Skp domain"/>
    <property type="match status" value="1"/>
</dbReference>
<accession>A0A0M8MK30</accession>
<dbReference type="STRING" id="1202724.AM493_16390"/>
<sequence>MKQLKSLLIAGLLFVGIQSASAQAKVAHINTQELMKAMPEMKTATAQLEKLDSAHNTELNKLYAEFQAKIKQYDEEAQSGKVTEAVNNSRVQEVKDMQNRIRAYEENASKELMQKREEIFKPIQDKVMAAIQKVAKAKGYQYVLDASAGSGILVADGPDLLADVKKELGF</sequence>
<dbReference type="EMBL" id="LIYD01000005">
    <property type="protein sequence ID" value="KOS07447.1"/>
    <property type="molecule type" value="Genomic_DNA"/>
</dbReference>
<dbReference type="Proteomes" id="UP000037755">
    <property type="component" value="Unassembled WGS sequence"/>
</dbReference>
<evidence type="ECO:0000256" key="4">
    <source>
        <dbReference type="SAM" id="SignalP"/>
    </source>
</evidence>
<dbReference type="Pfam" id="PF03938">
    <property type="entry name" value="OmpH"/>
    <property type="match status" value="1"/>
</dbReference>
<dbReference type="SUPFAM" id="SSF111384">
    <property type="entry name" value="OmpH-like"/>
    <property type="match status" value="1"/>
</dbReference>
<comment type="caution">
    <text evidence="5">The sequence shown here is derived from an EMBL/GenBank/DDBJ whole genome shotgun (WGS) entry which is preliminary data.</text>
</comment>
<dbReference type="OrthoDB" id="1524711at2"/>
<dbReference type="InterPro" id="IPR024930">
    <property type="entry name" value="Skp_dom_sf"/>
</dbReference>
<feature type="signal peptide" evidence="4">
    <location>
        <begin position="1"/>
        <end position="22"/>
    </location>
</feature>
<comment type="similarity">
    <text evidence="1">Belongs to the Skp family.</text>
</comment>
<feature type="chain" id="PRO_5005818740" description="Molecular chaperone Skp" evidence="4">
    <location>
        <begin position="23"/>
        <end position="170"/>
    </location>
</feature>
<evidence type="ECO:0000256" key="2">
    <source>
        <dbReference type="ARBA" id="ARBA00022729"/>
    </source>
</evidence>
<organism evidence="5 6">
    <name type="scientific">Flavobacterium akiainvivens</name>
    <dbReference type="NCBI Taxonomy" id="1202724"/>
    <lineage>
        <taxon>Bacteria</taxon>
        <taxon>Pseudomonadati</taxon>
        <taxon>Bacteroidota</taxon>
        <taxon>Flavobacteriia</taxon>
        <taxon>Flavobacteriales</taxon>
        <taxon>Flavobacteriaceae</taxon>
        <taxon>Flavobacterium</taxon>
    </lineage>
</organism>
<keyword evidence="6" id="KW-1185">Reference proteome</keyword>
<dbReference type="GO" id="GO:0005829">
    <property type="term" value="C:cytosol"/>
    <property type="evidence" value="ECO:0007669"/>
    <property type="project" value="TreeGrafter"/>
</dbReference>
<gene>
    <name evidence="5" type="ORF">AM493_16390</name>
</gene>
<dbReference type="PANTHER" id="PTHR35089">
    <property type="entry name" value="CHAPERONE PROTEIN SKP"/>
    <property type="match status" value="1"/>
</dbReference>
<dbReference type="AlphaFoldDB" id="A0A0M8MK30"/>
<keyword evidence="3" id="KW-0175">Coiled coil</keyword>
<dbReference type="GO" id="GO:0050821">
    <property type="term" value="P:protein stabilization"/>
    <property type="evidence" value="ECO:0007669"/>
    <property type="project" value="TreeGrafter"/>
</dbReference>
<proteinExistence type="inferred from homology"/>
<dbReference type="GO" id="GO:0051082">
    <property type="term" value="F:unfolded protein binding"/>
    <property type="evidence" value="ECO:0007669"/>
    <property type="project" value="InterPro"/>
</dbReference>
<dbReference type="RefSeq" id="WP_054409106.1">
    <property type="nucleotide sequence ID" value="NZ_FOYA01000011.1"/>
</dbReference>
<evidence type="ECO:0000313" key="5">
    <source>
        <dbReference type="EMBL" id="KOS07447.1"/>
    </source>
</evidence>
<protein>
    <recommendedName>
        <fullName evidence="7">Molecular chaperone Skp</fullName>
    </recommendedName>
</protein>
<evidence type="ECO:0008006" key="7">
    <source>
        <dbReference type="Google" id="ProtNLM"/>
    </source>
</evidence>
<evidence type="ECO:0000256" key="1">
    <source>
        <dbReference type="ARBA" id="ARBA00009091"/>
    </source>
</evidence>
<feature type="coiled-coil region" evidence="3">
    <location>
        <begin position="56"/>
        <end position="114"/>
    </location>
</feature>
<dbReference type="InterPro" id="IPR005632">
    <property type="entry name" value="Chaperone_Skp"/>
</dbReference>
<name>A0A0M8MK30_9FLAO</name>
<evidence type="ECO:0000313" key="6">
    <source>
        <dbReference type="Proteomes" id="UP000037755"/>
    </source>
</evidence>
<keyword evidence="2 4" id="KW-0732">Signal</keyword>
<reference evidence="5 6" key="1">
    <citation type="submission" date="2015-08" db="EMBL/GenBank/DDBJ databases">
        <title>Whole genome sequence of Flavobacterium akiainvivens IK-1T, from decaying Wikstroemia oahuensis, an endemic Hawaiian shrub.</title>
        <authorList>
            <person name="Wan X."/>
            <person name="Hou S."/>
            <person name="Saito J."/>
            <person name="Donachie S."/>
        </authorList>
    </citation>
    <scope>NUCLEOTIDE SEQUENCE [LARGE SCALE GENOMIC DNA]</scope>
    <source>
        <strain evidence="5 6">IK-1</strain>
    </source>
</reference>
<dbReference type="SMART" id="SM00935">
    <property type="entry name" value="OmpH"/>
    <property type="match status" value="1"/>
</dbReference>